<dbReference type="PANTHER" id="PTHR47718:SF13">
    <property type="entry name" value="OS09G0290500 PROTEIN"/>
    <property type="match status" value="1"/>
</dbReference>
<gene>
    <name evidence="1" type="ORF">Adt_32159</name>
</gene>
<comment type="caution">
    <text evidence="1">The sequence shown here is derived from an EMBL/GenBank/DDBJ whole genome shotgun (WGS) entry which is preliminary data.</text>
</comment>
<dbReference type="EMBL" id="JBFOLK010000009">
    <property type="protein sequence ID" value="KAL2487403.1"/>
    <property type="molecule type" value="Genomic_DNA"/>
</dbReference>
<protein>
    <submittedName>
        <fullName evidence="1">Protein FAR1-RELATED SEQUENCE</fullName>
    </submittedName>
</protein>
<sequence>MLGDSDNKMVMENVNKLNDEILVEGSLIVPEVGMKFKDEKEVFEFYKRYAYNVGFPVGKRNSKKGDDGIVKLYRCNRELSARVKRKLEVDDIAGISLHKSFNSAVVEASGYEKMTCVEKDCRNYIDNVRRLRLGEGDAAAIQAYFFKM</sequence>
<organism evidence="1 2">
    <name type="scientific">Abeliophyllum distichum</name>
    <dbReference type="NCBI Taxonomy" id="126358"/>
    <lineage>
        <taxon>Eukaryota</taxon>
        <taxon>Viridiplantae</taxon>
        <taxon>Streptophyta</taxon>
        <taxon>Embryophyta</taxon>
        <taxon>Tracheophyta</taxon>
        <taxon>Spermatophyta</taxon>
        <taxon>Magnoliopsida</taxon>
        <taxon>eudicotyledons</taxon>
        <taxon>Gunneridae</taxon>
        <taxon>Pentapetalae</taxon>
        <taxon>asterids</taxon>
        <taxon>lamiids</taxon>
        <taxon>Lamiales</taxon>
        <taxon>Oleaceae</taxon>
        <taxon>Forsythieae</taxon>
        <taxon>Abeliophyllum</taxon>
    </lineage>
</organism>
<evidence type="ECO:0000313" key="1">
    <source>
        <dbReference type="EMBL" id="KAL2487403.1"/>
    </source>
</evidence>
<dbReference type="AlphaFoldDB" id="A0ABD1RI11"/>
<dbReference type="Proteomes" id="UP001604336">
    <property type="component" value="Unassembled WGS sequence"/>
</dbReference>
<evidence type="ECO:0000313" key="2">
    <source>
        <dbReference type="Proteomes" id="UP001604336"/>
    </source>
</evidence>
<accession>A0ABD1RI11</accession>
<keyword evidence="2" id="KW-1185">Reference proteome</keyword>
<reference evidence="2" key="1">
    <citation type="submission" date="2024-07" db="EMBL/GenBank/DDBJ databases">
        <title>Two chromosome-level genome assemblies of Korean endemic species Abeliophyllum distichum and Forsythia ovata (Oleaceae).</title>
        <authorList>
            <person name="Jang H."/>
        </authorList>
    </citation>
    <scope>NUCLEOTIDE SEQUENCE [LARGE SCALE GENOMIC DNA]</scope>
</reference>
<name>A0ABD1RI11_9LAMI</name>
<dbReference type="PANTHER" id="PTHR47718">
    <property type="entry name" value="OS01G0519700 PROTEIN"/>
    <property type="match status" value="1"/>
</dbReference>
<proteinExistence type="predicted"/>